<evidence type="ECO:0000313" key="1">
    <source>
        <dbReference type="EMBL" id="GBN07993.1"/>
    </source>
</evidence>
<comment type="caution">
    <text evidence="1">The sequence shown here is derived from an EMBL/GenBank/DDBJ whole genome shotgun (WGS) entry which is preliminary data.</text>
</comment>
<dbReference type="OrthoDB" id="1099063at2759"/>
<dbReference type="Proteomes" id="UP000499080">
    <property type="component" value="Unassembled WGS sequence"/>
</dbReference>
<dbReference type="EMBL" id="BGPR01005218">
    <property type="protein sequence ID" value="GBN07993.1"/>
    <property type="molecule type" value="Genomic_DNA"/>
</dbReference>
<accession>A0A4Y2L2H6</accession>
<dbReference type="AlphaFoldDB" id="A0A4Y2L2H6"/>
<sequence length="107" mass="11851">MKAIWLSDLLLFKYGQMRTKHEPAPPPKFRVTPVGGHSTSMSNLMCTKIICKIDLQWNQVSNLEPSCPKAENSPGHRCPSSGMKGSRVKQLPNVIILLELFIASTAC</sequence>
<protein>
    <submittedName>
        <fullName evidence="1">Uncharacterized protein</fullName>
    </submittedName>
</protein>
<organism evidence="1 2">
    <name type="scientific">Araneus ventricosus</name>
    <name type="common">Orbweaver spider</name>
    <name type="synonym">Epeira ventricosa</name>
    <dbReference type="NCBI Taxonomy" id="182803"/>
    <lineage>
        <taxon>Eukaryota</taxon>
        <taxon>Metazoa</taxon>
        <taxon>Ecdysozoa</taxon>
        <taxon>Arthropoda</taxon>
        <taxon>Chelicerata</taxon>
        <taxon>Arachnida</taxon>
        <taxon>Araneae</taxon>
        <taxon>Araneomorphae</taxon>
        <taxon>Entelegynae</taxon>
        <taxon>Araneoidea</taxon>
        <taxon>Araneidae</taxon>
        <taxon>Araneus</taxon>
    </lineage>
</organism>
<name>A0A4Y2L2H6_ARAVE</name>
<proteinExistence type="predicted"/>
<reference evidence="1 2" key="1">
    <citation type="journal article" date="2019" name="Sci. Rep.">
        <title>Orb-weaving spider Araneus ventricosus genome elucidates the spidroin gene catalogue.</title>
        <authorList>
            <person name="Kono N."/>
            <person name="Nakamura H."/>
            <person name="Ohtoshi R."/>
            <person name="Moran D.A.P."/>
            <person name="Shinohara A."/>
            <person name="Yoshida Y."/>
            <person name="Fujiwara M."/>
            <person name="Mori M."/>
            <person name="Tomita M."/>
            <person name="Arakawa K."/>
        </authorList>
    </citation>
    <scope>NUCLEOTIDE SEQUENCE [LARGE SCALE GENOMIC DNA]</scope>
</reference>
<evidence type="ECO:0000313" key="2">
    <source>
        <dbReference type="Proteomes" id="UP000499080"/>
    </source>
</evidence>
<keyword evidence="2" id="KW-1185">Reference proteome</keyword>
<gene>
    <name evidence="1" type="ORF">AVEN_24498_1</name>
</gene>